<accession>A0A918GWV3</accession>
<organism evidence="1 2">
    <name type="scientific">Streptomyces purpureus</name>
    <dbReference type="NCBI Taxonomy" id="1951"/>
    <lineage>
        <taxon>Bacteria</taxon>
        <taxon>Bacillati</taxon>
        <taxon>Actinomycetota</taxon>
        <taxon>Actinomycetes</taxon>
        <taxon>Kitasatosporales</taxon>
        <taxon>Streptomycetaceae</taxon>
        <taxon>Streptomyces</taxon>
    </lineage>
</organism>
<gene>
    <name evidence="1" type="ORF">GCM10014713_00640</name>
</gene>
<comment type="caution">
    <text evidence="1">The sequence shown here is derived from an EMBL/GenBank/DDBJ whole genome shotgun (WGS) entry which is preliminary data.</text>
</comment>
<sequence>MTAFYLGPPLLPHVDGCGFRTVAGFGGPSGLVVTVDERVGGNKPSFSTGIPGRDIGPEFRSPSVHAGASIAAVSKEFKKGSSPRNVTFMTLLT</sequence>
<keyword evidence="2" id="KW-1185">Reference proteome</keyword>
<reference evidence="1" key="1">
    <citation type="journal article" date="2014" name="Int. J. Syst. Evol. Microbiol.">
        <title>Complete genome sequence of Corynebacterium casei LMG S-19264T (=DSM 44701T), isolated from a smear-ripened cheese.</title>
        <authorList>
            <consortium name="US DOE Joint Genome Institute (JGI-PGF)"/>
            <person name="Walter F."/>
            <person name="Albersmeier A."/>
            <person name="Kalinowski J."/>
            <person name="Ruckert C."/>
        </authorList>
    </citation>
    <scope>NUCLEOTIDE SEQUENCE</scope>
    <source>
        <strain evidence="1">JCM 3172</strain>
    </source>
</reference>
<dbReference type="AlphaFoldDB" id="A0A918GWV3"/>
<reference evidence="1" key="2">
    <citation type="submission" date="2020-09" db="EMBL/GenBank/DDBJ databases">
        <authorList>
            <person name="Sun Q."/>
            <person name="Ohkuma M."/>
        </authorList>
    </citation>
    <scope>NUCLEOTIDE SEQUENCE</scope>
    <source>
        <strain evidence="1">JCM 3172</strain>
    </source>
</reference>
<proteinExistence type="predicted"/>
<dbReference type="EMBL" id="BMQQ01000001">
    <property type="protein sequence ID" value="GGT12103.1"/>
    <property type="molecule type" value="Genomic_DNA"/>
</dbReference>
<evidence type="ECO:0000313" key="1">
    <source>
        <dbReference type="EMBL" id="GGT12103.1"/>
    </source>
</evidence>
<name>A0A918GWV3_9ACTN</name>
<dbReference type="Proteomes" id="UP000619486">
    <property type="component" value="Unassembled WGS sequence"/>
</dbReference>
<evidence type="ECO:0000313" key="2">
    <source>
        <dbReference type="Proteomes" id="UP000619486"/>
    </source>
</evidence>
<protein>
    <submittedName>
        <fullName evidence="1">Uncharacterized protein</fullName>
    </submittedName>
</protein>